<sequence>MTSSGDRHRLTVLPGADPGDIRAAVAAFQPGSYLTFRHSSRDRDAVELVFRSWPDGDAPVDADEPTTPAAAWTPEVAERVAEVPPDLLRTVRVRHDRTPVPAWWTTVFSTIVGGPWADRHDASQAGADDPDAHAVYGCAQPDGTVAARPAPDQLSWERHLSTHLDRLRDDDGGPIRSLRDDVAMLALQVAGALVAAGLPLAETGGAEPHGGALVVPARHATPTGVAIGWATHPHLPALGAHSEATAATLPDVMGYALASLLGALGFRIQRGAGTRSHLVTAAPTT</sequence>
<organism evidence="1 2">
    <name type="scientific">Pseudofrankia asymbiotica</name>
    <dbReference type="NCBI Taxonomy" id="1834516"/>
    <lineage>
        <taxon>Bacteria</taxon>
        <taxon>Bacillati</taxon>
        <taxon>Actinomycetota</taxon>
        <taxon>Actinomycetes</taxon>
        <taxon>Frankiales</taxon>
        <taxon>Frankiaceae</taxon>
        <taxon>Pseudofrankia</taxon>
    </lineage>
</organism>
<dbReference type="Proteomes" id="UP000188929">
    <property type="component" value="Unassembled WGS sequence"/>
</dbReference>
<name>A0A1V2I019_9ACTN</name>
<evidence type="ECO:0000313" key="2">
    <source>
        <dbReference type="Proteomes" id="UP000188929"/>
    </source>
</evidence>
<accession>A0A1V2I019</accession>
<reference evidence="2" key="1">
    <citation type="submission" date="2016-10" db="EMBL/GenBank/DDBJ databases">
        <title>Frankia sp. NRRL B-16386 Genome sequencing.</title>
        <authorList>
            <person name="Ghodhbane-Gtari F."/>
            <person name="Swanson E."/>
            <person name="Gueddou A."/>
            <person name="Hezbri K."/>
            <person name="Ktari K."/>
            <person name="Nouioui I."/>
            <person name="Morris K."/>
            <person name="Simpson S."/>
            <person name="Abebe-Akele F."/>
            <person name="Thomas K."/>
            <person name="Gtari M."/>
            <person name="Tisa L.S."/>
        </authorList>
    </citation>
    <scope>NUCLEOTIDE SEQUENCE [LARGE SCALE GENOMIC DNA]</scope>
    <source>
        <strain evidence="2">NRRL B-16386</strain>
    </source>
</reference>
<comment type="caution">
    <text evidence="1">The sequence shown here is derived from an EMBL/GenBank/DDBJ whole genome shotgun (WGS) entry which is preliminary data.</text>
</comment>
<evidence type="ECO:0000313" key="1">
    <source>
        <dbReference type="EMBL" id="ONH22121.1"/>
    </source>
</evidence>
<proteinExistence type="predicted"/>
<dbReference type="AlphaFoldDB" id="A0A1V2I019"/>
<dbReference type="EMBL" id="MOMC01000120">
    <property type="protein sequence ID" value="ONH22121.1"/>
    <property type="molecule type" value="Genomic_DNA"/>
</dbReference>
<keyword evidence="2" id="KW-1185">Reference proteome</keyword>
<gene>
    <name evidence="1" type="ORF">BL253_36685</name>
</gene>
<protein>
    <submittedName>
        <fullName evidence="1">Uncharacterized protein</fullName>
    </submittedName>
</protein>